<evidence type="ECO:0000313" key="1">
    <source>
        <dbReference type="Proteomes" id="UP000038045"/>
    </source>
</evidence>
<accession>A0A0N4Z7Y5</accession>
<name>A0A0N4Z7Y5_PARTI</name>
<sequence length="234" mass="28105">MNSKKDEDAKFDTRNISLDEYVLILASEPNEHRYPAIKEYLKMKHSTAEKLNNIEFSKWFSTIIWKMINIVDSYKRDNECYTYDYEAEQNMKNVFSLNSMKINDLEKALRFLYFRIFNLYLLRFSEWIDYANYKKILILLTNEVMNDLLKLTNEMDEKCIKILYMLDKYDEINNSSNKSSNEHVYLRELLKAPDYFFKGMIYAPGEIFIMEFIMGQNFFTKEKEIIPSSSSCYP</sequence>
<dbReference type="WBParaSite" id="PTRK_0000329600.1">
    <property type="protein sequence ID" value="PTRK_0000329600.1"/>
    <property type="gene ID" value="PTRK_0000329600"/>
</dbReference>
<reference evidence="2" key="1">
    <citation type="submission" date="2017-02" db="UniProtKB">
        <authorList>
            <consortium name="WormBaseParasite"/>
        </authorList>
    </citation>
    <scope>IDENTIFICATION</scope>
</reference>
<keyword evidence="1" id="KW-1185">Reference proteome</keyword>
<proteinExistence type="predicted"/>
<organism evidence="1 2">
    <name type="scientific">Parastrongyloides trichosuri</name>
    <name type="common">Possum-specific nematode worm</name>
    <dbReference type="NCBI Taxonomy" id="131310"/>
    <lineage>
        <taxon>Eukaryota</taxon>
        <taxon>Metazoa</taxon>
        <taxon>Ecdysozoa</taxon>
        <taxon>Nematoda</taxon>
        <taxon>Chromadorea</taxon>
        <taxon>Rhabditida</taxon>
        <taxon>Tylenchina</taxon>
        <taxon>Panagrolaimomorpha</taxon>
        <taxon>Strongyloidoidea</taxon>
        <taxon>Strongyloididae</taxon>
        <taxon>Parastrongyloides</taxon>
    </lineage>
</organism>
<dbReference type="AlphaFoldDB" id="A0A0N4Z7Y5"/>
<protein>
    <submittedName>
        <fullName evidence="2">Ras-GEF domain-containing protein</fullName>
    </submittedName>
</protein>
<evidence type="ECO:0000313" key="2">
    <source>
        <dbReference type="WBParaSite" id="PTRK_0000329600.1"/>
    </source>
</evidence>
<dbReference type="Proteomes" id="UP000038045">
    <property type="component" value="Unplaced"/>
</dbReference>